<reference evidence="12 13" key="1">
    <citation type="submission" date="2016-09" db="EMBL/GenBank/DDBJ databases">
        <title>Genome-resolved meta-omics ties microbial dynamics to process performance in biotechnology for thiocyanate degradation.</title>
        <authorList>
            <person name="Kantor R.S."/>
            <person name="Huddy R.J."/>
            <person name="Iyer R."/>
            <person name="Thomas B.C."/>
            <person name="Brown C.T."/>
            <person name="Anantharaman K."/>
            <person name="Tringe S."/>
            <person name="Hettich R.L."/>
            <person name="Harrison S.T."/>
            <person name="Banfield J.F."/>
        </authorList>
    </citation>
    <scope>NUCLEOTIDE SEQUENCE [LARGE SCALE GENOMIC DNA]</scope>
    <source>
        <strain evidence="12">59-99</strain>
    </source>
</reference>
<evidence type="ECO:0000256" key="8">
    <source>
        <dbReference type="ARBA" id="ARBA00023163"/>
    </source>
</evidence>
<keyword evidence="8" id="KW-0804">Transcription</keyword>
<keyword evidence="7" id="KW-0238">DNA-binding</keyword>
<keyword evidence="3" id="KW-0808">Transferase</keyword>
<dbReference type="InterPro" id="IPR007046">
    <property type="entry name" value="RNA_pol_sigma_54_core-bd"/>
</dbReference>
<feature type="region of interest" description="Disordered" evidence="9">
    <location>
        <begin position="47"/>
        <end position="92"/>
    </location>
</feature>
<organism evidence="12 13">
    <name type="scientific">Candidatus Kapaibacterium thiocyanatum</name>
    <dbReference type="NCBI Taxonomy" id="1895771"/>
    <lineage>
        <taxon>Bacteria</taxon>
        <taxon>Pseudomonadati</taxon>
        <taxon>Candidatus Kapaibacteriota</taxon>
        <taxon>Candidatus Kapaibacteriia</taxon>
        <taxon>Candidatus Kapaibacteriales</taxon>
        <taxon>Candidatus Kapaibacteriaceae</taxon>
        <taxon>Candidatus Kapaibacterium</taxon>
    </lineage>
</organism>
<keyword evidence="6" id="KW-0731">Sigma factor</keyword>
<evidence type="ECO:0000259" key="11">
    <source>
        <dbReference type="Pfam" id="PF04963"/>
    </source>
</evidence>
<dbReference type="PANTHER" id="PTHR32248:SF4">
    <property type="entry name" value="RNA POLYMERASE SIGMA-54 FACTOR"/>
    <property type="match status" value="1"/>
</dbReference>
<dbReference type="Pfam" id="PF04552">
    <property type="entry name" value="Sigma54_DBD"/>
    <property type="match status" value="1"/>
</dbReference>
<feature type="domain" description="RNA polymerase sigma factor 54 DNA-binding" evidence="10">
    <location>
        <begin position="376"/>
        <end position="533"/>
    </location>
</feature>
<dbReference type="PRINTS" id="PR00045">
    <property type="entry name" value="SIGMA54FCT"/>
</dbReference>
<feature type="domain" description="RNA polymerase sigma factor 54 core-binding" evidence="11">
    <location>
        <begin position="135"/>
        <end position="358"/>
    </location>
</feature>
<evidence type="ECO:0000313" key="12">
    <source>
        <dbReference type="EMBL" id="OJX58738.1"/>
    </source>
</evidence>
<evidence type="ECO:0000256" key="4">
    <source>
        <dbReference type="ARBA" id="ARBA00022695"/>
    </source>
</evidence>
<gene>
    <name evidence="12" type="ORF">BGO89_05370</name>
</gene>
<dbReference type="GO" id="GO:0016987">
    <property type="term" value="F:sigma factor activity"/>
    <property type="evidence" value="ECO:0007669"/>
    <property type="project" value="UniProtKB-KW"/>
</dbReference>
<dbReference type="PANTHER" id="PTHR32248">
    <property type="entry name" value="RNA POLYMERASE SIGMA-54 FACTOR"/>
    <property type="match status" value="1"/>
</dbReference>
<dbReference type="GO" id="GO:0016779">
    <property type="term" value="F:nucleotidyltransferase activity"/>
    <property type="evidence" value="ECO:0007669"/>
    <property type="project" value="UniProtKB-KW"/>
</dbReference>
<evidence type="ECO:0000256" key="1">
    <source>
        <dbReference type="ARBA" id="ARBA00008798"/>
    </source>
</evidence>
<dbReference type="PROSITE" id="PS50044">
    <property type="entry name" value="SIGMA54_3"/>
    <property type="match status" value="1"/>
</dbReference>
<dbReference type="PROSITE" id="PS00718">
    <property type="entry name" value="SIGMA54_2"/>
    <property type="match status" value="1"/>
</dbReference>
<dbReference type="GO" id="GO:0006352">
    <property type="term" value="P:DNA-templated transcription initiation"/>
    <property type="evidence" value="ECO:0007669"/>
    <property type="project" value="InterPro"/>
</dbReference>
<evidence type="ECO:0000256" key="6">
    <source>
        <dbReference type="ARBA" id="ARBA00023082"/>
    </source>
</evidence>
<dbReference type="EMBL" id="MKVH01000015">
    <property type="protein sequence ID" value="OJX58738.1"/>
    <property type="molecule type" value="Genomic_DNA"/>
</dbReference>
<dbReference type="AlphaFoldDB" id="A0A1M3L1N7"/>
<evidence type="ECO:0000256" key="5">
    <source>
        <dbReference type="ARBA" id="ARBA00023015"/>
    </source>
</evidence>
<dbReference type="STRING" id="1895771.BGO89_05370"/>
<evidence type="ECO:0000256" key="3">
    <source>
        <dbReference type="ARBA" id="ARBA00022679"/>
    </source>
</evidence>
<proteinExistence type="inferred from homology"/>
<evidence type="ECO:0000313" key="13">
    <source>
        <dbReference type="Proteomes" id="UP000184233"/>
    </source>
</evidence>
<dbReference type="GO" id="GO:0001216">
    <property type="term" value="F:DNA-binding transcription activator activity"/>
    <property type="evidence" value="ECO:0007669"/>
    <property type="project" value="InterPro"/>
</dbReference>
<dbReference type="NCBIfam" id="TIGR02395">
    <property type="entry name" value="rpoN_sigma"/>
    <property type="match status" value="1"/>
</dbReference>
<comment type="similarity">
    <text evidence="1">Belongs to the sigma-54 factor family.</text>
</comment>
<dbReference type="InterPro" id="IPR038709">
    <property type="entry name" value="RpoN_core-bd_sf"/>
</dbReference>
<dbReference type="GO" id="GO:0003677">
    <property type="term" value="F:DNA binding"/>
    <property type="evidence" value="ECO:0007669"/>
    <property type="project" value="UniProtKB-KW"/>
</dbReference>
<accession>A0A1M3L1N7</accession>
<sequence length="535" mass="60661">MNLTASLQQTLTPQQIQYLKLLQLPTLQLEQHVRAEMENNPMLEEALADEAGERSPDSPSEPELDPGTAPMMSEPAPIIDSTNESTDQVSAEDYDPKDAFEFYKLIWGEDPSAGRSSDGRTGDEEDDGEGFQFRNETSFEEDLIEQLRFLPISIEERLLGEYIVGNVDTDGYLRRDLSEMVDEVNASIAEHNLALQAPALLGTMMSDMDSAIIDGVDHTLQPLSARQSESMLKRIQSLDPPGVASRTIQECLLAQLRAVPRPNAAQKLAIAVLATTYDAFAMKHYHVIERQLGVTEDYLREALEVIRKLNPKPGAGTFGPEMNTVVPDFIIERDEENDDFFVTVNDSRLPTLRVSAAYERLKKEARYKQFNKETREWLRKKYEDAKFLIQAIRQRKSTMLRVMTAIVGLQKDFFRLGPHALRPLIYRDVAEVAGMDISTICRIVNSKYVLTEFGTFDLKYFFSESLTTDDGEEVSTRIIKQKIKDLIDAEAKGKPLSDDKLAKDLKKLGYNVARRTVAKYREQLRIPVARLRREL</sequence>
<evidence type="ECO:0000259" key="10">
    <source>
        <dbReference type="Pfam" id="PF04552"/>
    </source>
</evidence>
<dbReference type="Gene3D" id="1.10.10.1330">
    <property type="entry name" value="RNA polymerase sigma-54 factor, core-binding domain"/>
    <property type="match status" value="1"/>
</dbReference>
<evidence type="ECO:0000256" key="7">
    <source>
        <dbReference type="ARBA" id="ARBA00023125"/>
    </source>
</evidence>
<dbReference type="GO" id="GO:0000428">
    <property type="term" value="C:DNA-directed RNA polymerase complex"/>
    <property type="evidence" value="ECO:0007669"/>
    <property type="project" value="UniProtKB-KW"/>
</dbReference>
<dbReference type="Pfam" id="PF00309">
    <property type="entry name" value="Sigma54_AID"/>
    <property type="match status" value="1"/>
</dbReference>
<keyword evidence="4" id="KW-0548">Nucleotidyltransferase</keyword>
<keyword evidence="5" id="KW-0805">Transcription regulation</keyword>
<keyword evidence="2" id="KW-0240">DNA-directed RNA polymerase</keyword>
<comment type="caution">
    <text evidence="12">The sequence shown here is derived from an EMBL/GenBank/DDBJ whole genome shotgun (WGS) entry which is preliminary data.</text>
</comment>
<protein>
    <submittedName>
        <fullName evidence="12">RNA polymerase sigma-54 factor</fullName>
    </submittedName>
</protein>
<name>A0A1M3L1N7_9BACT</name>
<feature type="region of interest" description="Disordered" evidence="9">
    <location>
        <begin position="111"/>
        <end position="131"/>
    </location>
</feature>
<dbReference type="Gene3D" id="1.10.10.60">
    <property type="entry name" value="Homeodomain-like"/>
    <property type="match status" value="1"/>
</dbReference>
<dbReference type="InterPro" id="IPR007634">
    <property type="entry name" value="RNA_pol_sigma_54_DNA-bd"/>
</dbReference>
<dbReference type="Pfam" id="PF04963">
    <property type="entry name" value="Sigma54_CBD"/>
    <property type="match status" value="1"/>
</dbReference>
<feature type="compositionally biased region" description="Polar residues" evidence="9">
    <location>
        <begin position="80"/>
        <end position="89"/>
    </location>
</feature>
<dbReference type="PIRSF" id="PIRSF000774">
    <property type="entry name" value="RpoN"/>
    <property type="match status" value="1"/>
</dbReference>
<evidence type="ECO:0000256" key="2">
    <source>
        <dbReference type="ARBA" id="ARBA00022478"/>
    </source>
</evidence>
<evidence type="ECO:0000256" key="9">
    <source>
        <dbReference type="SAM" id="MobiDB-lite"/>
    </source>
</evidence>
<dbReference type="Proteomes" id="UP000184233">
    <property type="component" value="Unassembled WGS sequence"/>
</dbReference>
<dbReference type="InterPro" id="IPR000394">
    <property type="entry name" value="RNA_pol_sigma_54"/>
</dbReference>